<comment type="caution">
    <text evidence="3">The sequence shown here is derived from an EMBL/GenBank/DDBJ whole genome shotgun (WGS) entry which is preliminary data.</text>
</comment>
<dbReference type="Proteomes" id="UP000177506">
    <property type="component" value="Unassembled WGS sequence"/>
</dbReference>
<dbReference type="GO" id="GO:0015562">
    <property type="term" value="F:efflux transmembrane transporter activity"/>
    <property type="evidence" value="ECO:0007669"/>
    <property type="project" value="InterPro"/>
</dbReference>
<dbReference type="AlphaFoldDB" id="A0A1G1TLY7"/>
<proteinExistence type="inferred from homology"/>
<dbReference type="Gene3D" id="1.20.1600.10">
    <property type="entry name" value="Outer membrane efflux proteins (OEP)"/>
    <property type="match status" value="2"/>
</dbReference>
<gene>
    <name evidence="3" type="ORF">BEN49_17955</name>
</gene>
<dbReference type="PROSITE" id="PS51257">
    <property type="entry name" value="PROKAR_LIPOPROTEIN"/>
    <property type="match status" value="1"/>
</dbReference>
<dbReference type="InterPro" id="IPR003423">
    <property type="entry name" value="OMP_efflux"/>
</dbReference>
<comment type="similarity">
    <text evidence="1">Belongs to the outer membrane factor (OMF) (TC 1.B.17) family.</text>
</comment>
<dbReference type="Pfam" id="PF02321">
    <property type="entry name" value="OEP"/>
    <property type="match status" value="1"/>
</dbReference>
<dbReference type="SUPFAM" id="SSF56954">
    <property type="entry name" value="Outer membrane efflux proteins (OEP)"/>
    <property type="match status" value="1"/>
</dbReference>
<feature type="compositionally biased region" description="Gly residues" evidence="2">
    <location>
        <begin position="124"/>
        <end position="170"/>
    </location>
</feature>
<protein>
    <recommendedName>
        <fullName evidence="5">Transporter</fullName>
    </recommendedName>
</protein>
<dbReference type="EMBL" id="MDZA01000024">
    <property type="protein sequence ID" value="OGX91899.1"/>
    <property type="molecule type" value="Genomic_DNA"/>
</dbReference>
<evidence type="ECO:0000256" key="1">
    <source>
        <dbReference type="ARBA" id="ARBA00007613"/>
    </source>
</evidence>
<name>A0A1G1TLY7_9BACT</name>
<dbReference type="PANTHER" id="PTHR30203:SF33">
    <property type="entry name" value="BLR4455 PROTEIN"/>
    <property type="match status" value="1"/>
</dbReference>
<sequence>MLAVKVLPSKIARRWGPWLALPLLAACGVLHPYQGPEAAAPTLYRGVAAGADTATIATQPWRAVFADAQLQKLLEEGLAQNLDLRIALTRIQRAEANLAQSRAAFLPSLSVRGSATEARSNGTAGVGTITGTGTGGTTGTGTGGTGTGTGGTGTGGTGTGTGGTGTGTGTGTTTDPSTVVTSRFNQQYLLTLSSSWEADVWGKLRSNKRSYVAALLQSEAYRRTVQTQLLANVANYYYLLLAYDEQLAITRQTVQNRINDVEVTKLLKNAAILTGAAVAQSEANRYAAEVTIPDLERNVRETENSLSILLNRAPGPVERSTLAAQTQPALLQTGVPGQLLRNRPDVQEAEAL</sequence>
<evidence type="ECO:0008006" key="5">
    <source>
        <dbReference type="Google" id="ProtNLM"/>
    </source>
</evidence>
<organism evidence="3 4">
    <name type="scientific">Hymenobacter coccineus</name>
    <dbReference type="NCBI Taxonomy" id="1908235"/>
    <lineage>
        <taxon>Bacteria</taxon>
        <taxon>Pseudomonadati</taxon>
        <taxon>Bacteroidota</taxon>
        <taxon>Cytophagia</taxon>
        <taxon>Cytophagales</taxon>
        <taxon>Hymenobacteraceae</taxon>
        <taxon>Hymenobacter</taxon>
    </lineage>
</organism>
<keyword evidence="4" id="KW-1185">Reference proteome</keyword>
<feature type="region of interest" description="Disordered" evidence="2">
    <location>
        <begin position="117"/>
        <end position="178"/>
    </location>
</feature>
<dbReference type="PANTHER" id="PTHR30203">
    <property type="entry name" value="OUTER MEMBRANE CATION EFFLUX PROTEIN"/>
    <property type="match status" value="1"/>
</dbReference>
<evidence type="ECO:0000256" key="2">
    <source>
        <dbReference type="SAM" id="MobiDB-lite"/>
    </source>
</evidence>
<evidence type="ECO:0000313" key="3">
    <source>
        <dbReference type="EMBL" id="OGX91899.1"/>
    </source>
</evidence>
<reference evidence="3 4" key="1">
    <citation type="submission" date="2016-08" db="EMBL/GenBank/DDBJ databases">
        <title>Hymenobacter coccineus sp. nov., Hymenobacter lapidarius sp. nov. and Hymenobacter glacialis sp. nov., isolated from Antarctic soil.</title>
        <authorList>
            <person name="Sedlacek I."/>
            <person name="Kralova S."/>
            <person name="Kyrova K."/>
            <person name="Maslanova I."/>
            <person name="Stankova E."/>
            <person name="Vrbovska V."/>
            <person name="Nemec M."/>
            <person name="Bartak M."/>
            <person name="Svec P."/>
            <person name="Busse H.-J."/>
            <person name="Pantucek R."/>
        </authorList>
    </citation>
    <scope>NUCLEOTIDE SEQUENCE [LARGE SCALE GENOMIC DNA]</scope>
    <source>
        <strain evidence="3 4">CCM 8649</strain>
    </source>
</reference>
<dbReference type="Gene3D" id="2.20.200.10">
    <property type="entry name" value="Outer membrane efflux proteins (OEP)"/>
    <property type="match status" value="1"/>
</dbReference>
<evidence type="ECO:0000313" key="4">
    <source>
        <dbReference type="Proteomes" id="UP000177506"/>
    </source>
</evidence>
<dbReference type="InterPro" id="IPR010131">
    <property type="entry name" value="MdtP/NodT-like"/>
</dbReference>
<accession>A0A1G1TLY7</accession>